<evidence type="ECO:0000256" key="6">
    <source>
        <dbReference type="PIRSR" id="PIRSR000137-2"/>
    </source>
</evidence>
<evidence type="ECO:0000256" key="2">
    <source>
        <dbReference type="ARBA" id="ARBA00010790"/>
    </source>
</evidence>
<feature type="active site" description="Proton donor" evidence="5">
    <location>
        <position position="549"/>
    </location>
</feature>
<protein>
    <submittedName>
        <fullName evidence="8">GMC oxidoreductase</fullName>
    </submittedName>
</protein>
<dbReference type="SUPFAM" id="SSF54373">
    <property type="entry name" value="FAD-linked reductases, C-terminal domain"/>
    <property type="match status" value="1"/>
</dbReference>
<evidence type="ECO:0000256" key="5">
    <source>
        <dbReference type="PIRSR" id="PIRSR000137-1"/>
    </source>
</evidence>
<dbReference type="Proteomes" id="UP000054007">
    <property type="component" value="Unassembled WGS sequence"/>
</dbReference>
<feature type="domain" description="Glucose-methanol-choline oxidoreductase N-terminal" evidence="7">
    <location>
        <begin position="307"/>
        <end position="321"/>
    </location>
</feature>
<comment type="cofactor">
    <cofactor evidence="1 6">
        <name>FAD</name>
        <dbReference type="ChEBI" id="CHEBI:57692"/>
    </cofactor>
</comment>
<dbReference type="EMBL" id="KN880490">
    <property type="protein sequence ID" value="KIY69094.1"/>
    <property type="molecule type" value="Genomic_DNA"/>
</dbReference>
<feature type="active site" description="Proton acceptor" evidence="5">
    <location>
        <position position="592"/>
    </location>
</feature>
<keyword evidence="4 6" id="KW-0274">FAD</keyword>
<dbReference type="PIRSF" id="PIRSF000137">
    <property type="entry name" value="Alcohol_oxidase"/>
    <property type="match status" value="1"/>
</dbReference>
<reference evidence="8 9" key="1">
    <citation type="journal article" date="2015" name="Fungal Genet. Biol.">
        <title>Evolution of novel wood decay mechanisms in Agaricales revealed by the genome sequences of Fistulina hepatica and Cylindrobasidium torrendii.</title>
        <authorList>
            <person name="Floudas D."/>
            <person name="Held B.W."/>
            <person name="Riley R."/>
            <person name="Nagy L.G."/>
            <person name="Koehler G."/>
            <person name="Ransdell A.S."/>
            <person name="Younus H."/>
            <person name="Chow J."/>
            <person name="Chiniquy J."/>
            <person name="Lipzen A."/>
            <person name="Tritt A."/>
            <person name="Sun H."/>
            <person name="Haridas S."/>
            <person name="LaButti K."/>
            <person name="Ohm R.A."/>
            <person name="Kues U."/>
            <person name="Blanchette R.A."/>
            <person name="Grigoriev I.V."/>
            <person name="Minto R.E."/>
            <person name="Hibbett D.S."/>
        </authorList>
    </citation>
    <scope>NUCLEOTIDE SEQUENCE [LARGE SCALE GENOMIC DNA]</scope>
    <source>
        <strain evidence="8 9">FP15055 ss-10</strain>
    </source>
</reference>
<gene>
    <name evidence="8" type="ORF">CYLTODRAFT_394312</name>
</gene>
<evidence type="ECO:0000313" key="8">
    <source>
        <dbReference type="EMBL" id="KIY69094.1"/>
    </source>
</evidence>
<dbReference type="GO" id="GO:0016614">
    <property type="term" value="F:oxidoreductase activity, acting on CH-OH group of donors"/>
    <property type="evidence" value="ECO:0007669"/>
    <property type="project" value="InterPro"/>
</dbReference>
<dbReference type="PROSITE" id="PS00624">
    <property type="entry name" value="GMC_OXRED_2"/>
    <property type="match status" value="1"/>
</dbReference>
<dbReference type="InterPro" id="IPR036188">
    <property type="entry name" value="FAD/NAD-bd_sf"/>
</dbReference>
<dbReference type="AlphaFoldDB" id="A0A0D7BG67"/>
<dbReference type="Pfam" id="PF00732">
    <property type="entry name" value="GMC_oxred_N"/>
    <property type="match status" value="1"/>
</dbReference>
<keyword evidence="3" id="KW-0285">Flavoprotein</keyword>
<dbReference type="STRING" id="1314674.A0A0D7BG67"/>
<evidence type="ECO:0000313" key="9">
    <source>
        <dbReference type="Proteomes" id="UP000054007"/>
    </source>
</evidence>
<dbReference type="Gene3D" id="3.30.560.10">
    <property type="entry name" value="Glucose Oxidase, domain 3"/>
    <property type="match status" value="1"/>
</dbReference>
<dbReference type="OrthoDB" id="269227at2759"/>
<dbReference type="PANTHER" id="PTHR11552">
    <property type="entry name" value="GLUCOSE-METHANOL-CHOLINE GMC OXIDOREDUCTASE"/>
    <property type="match status" value="1"/>
</dbReference>
<dbReference type="SUPFAM" id="SSF51905">
    <property type="entry name" value="FAD/NAD(P)-binding domain"/>
    <property type="match status" value="1"/>
</dbReference>
<proteinExistence type="inferred from homology"/>
<dbReference type="PANTHER" id="PTHR11552:SF147">
    <property type="entry name" value="CHOLINE DEHYDROGENASE, MITOCHONDRIAL"/>
    <property type="match status" value="1"/>
</dbReference>
<feature type="binding site" evidence="6">
    <location>
        <position position="265"/>
    </location>
    <ligand>
        <name>FAD</name>
        <dbReference type="ChEBI" id="CHEBI:57692"/>
    </ligand>
</feature>
<comment type="similarity">
    <text evidence="2">Belongs to the GMC oxidoreductase family.</text>
</comment>
<keyword evidence="9" id="KW-1185">Reference proteome</keyword>
<dbReference type="GO" id="GO:0050660">
    <property type="term" value="F:flavin adenine dinucleotide binding"/>
    <property type="evidence" value="ECO:0007669"/>
    <property type="project" value="InterPro"/>
</dbReference>
<evidence type="ECO:0000256" key="4">
    <source>
        <dbReference type="ARBA" id="ARBA00022827"/>
    </source>
</evidence>
<dbReference type="Gene3D" id="3.50.50.60">
    <property type="entry name" value="FAD/NAD(P)-binding domain"/>
    <property type="match status" value="1"/>
</dbReference>
<organism evidence="8 9">
    <name type="scientific">Cylindrobasidium torrendii FP15055 ss-10</name>
    <dbReference type="NCBI Taxonomy" id="1314674"/>
    <lineage>
        <taxon>Eukaryota</taxon>
        <taxon>Fungi</taxon>
        <taxon>Dikarya</taxon>
        <taxon>Basidiomycota</taxon>
        <taxon>Agaricomycotina</taxon>
        <taxon>Agaricomycetes</taxon>
        <taxon>Agaricomycetidae</taxon>
        <taxon>Agaricales</taxon>
        <taxon>Marasmiineae</taxon>
        <taxon>Physalacriaceae</taxon>
        <taxon>Cylindrobasidium</taxon>
    </lineage>
</organism>
<dbReference type="InterPro" id="IPR000172">
    <property type="entry name" value="GMC_OxRdtase_N"/>
</dbReference>
<evidence type="ECO:0000256" key="1">
    <source>
        <dbReference type="ARBA" id="ARBA00001974"/>
    </source>
</evidence>
<dbReference type="Pfam" id="PF05199">
    <property type="entry name" value="GMC_oxred_C"/>
    <property type="match status" value="1"/>
</dbReference>
<sequence>MSLLYNYLFAHTGLVTDLSTVGTRVDQVSGASLSIEHEYDVIVVGGGNAGCVVAARLSEDPNIRVLLLEAGQSGKGAIYSRIPAAFPLILRNPKWVYQLNTEPQPHAANRARFWPRGKMLGGCSAVNAEIAHYGAPGDFNEWADICGDEGWNWANFGQYFKKFENYAIDKTYNPNVDMSQRGEKGPVRVGFFSKAHKPSLAFVDACQQVGIPFSADLNSPEGQVGVNRVITYVDDNRERVTSETAYLTPDVLARPNLTVAIKANVTKIVLQELPNGEKRATSVEFSNGPNMPVYRANAAKEVVVCAGAIHSPQILMLSGIGPAQELENFGIQVQQNLPGVGSNLLDHPVVGVNFMDKTKAAPVYLQPSLFNPFQVIKFAWAAVKYLFGRRGPLTTNIAESAAFIRSDSTAIFGNNKETLAPCASDSEAPDLELFATGVGYHNHGIAIKPSSFGLRCVLLRPLSSGSLSLRSNSIWDDLRINPRYFENDQDVKRLARGIKLCLRLAQTEPLKGYVKLDPQQTQFDHPSSLMKDDAAIDRLVRERAETLYHPTTTCKMAPLEKGGVVDSRLRVYGVQGLRVCDASIFPSIVSGHTAGAAFAVGEKGADIIKADFAAAIKA</sequence>
<dbReference type="InterPro" id="IPR012132">
    <property type="entry name" value="GMC_OxRdtase"/>
</dbReference>
<dbReference type="InterPro" id="IPR007867">
    <property type="entry name" value="GMC_OxRtase_C"/>
</dbReference>
<evidence type="ECO:0000256" key="3">
    <source>
        <dbReference type="ARBA" id="ARBA00022630"/>
    </source>
</evidence>
<accession>A0A0D7BG67</accession>
<name>A0A0D7BG67_9AGAR</name>
<evidence type="ECO:0000259" key="7">
    <source>
        <dbReference type="PROSITE" id="PS00624"/>
    </source>
</evidence>